<protein>
    <submittedName>
        <fullName evidence="1">Uncharacterized protein</fullName>
    </submittedName>
</protein>
<dbReference type="EMBL" id="JAAIUW010000004">
    <property type="protein sequence ID" value="KAF7836188.1"/>
    <property type="molecule type" value="Genomic_DNA"/>
</dbReference>
<reference evidence="1" key="1">
    <citation type="submission" date="2020-09" db="EMBL/GenBank/DDBJ databases">
        <title>Genome-Enabled Discovery of Anthraquinone Biosynthesis in Senna tora.</title>
        <authorList>
            <person name="Kang S.-H."/>
            <person name="Pandey R.P."/>
            <person name="Lee C.-M."/>
            <person name="Sim J.-S."/>
            <person name="Jeong J.-T."/>
            <person name="Choi B.-S."/>
            <person name="Jung M."/>
            <person name="Ginzburg D."/>
            <person name="Zhao K."/>
            <person name="Won S.Y."/>
            <person name="Oh T.-J."/>
            <person name="Yu Y."/>
            <person name="Kim N.-H."/>
            <person name="Lee O.R."/>
            <person name="Lee T.-H."/>
            <person name="Bashyal P."/>
            <person name="Kim T.-S."/>
            <person name="Lee W.-H."/>
            <person name="Kawkins C."/>
            <person name="Kim C.-K."/>
            <person name="Kim J.S."/>
            <person name="Ahn B.O."/>
            <person name="Rhee S.Y."/>
            <person name="Sohng J.K."/>
        </authorList>
    </citation>
    <scope>NUCLEOTIDE SEQUENCE</scope>
    <source>
        <tissue evidence="1">Leaf</tissue>
    </source>
</reference>
<organism evidence="1 2">
    <name type="scientific">Senna tora</name>
    <dbReference type="NCBI Taxonomy" id="362788"/>
    <lineage>
        <taxon>Eukaryota</taxon>
        <taxon>Viridiplantae</taxon>
        <taxon>Streptophyta</taxon>
        <taxon>Embryophyta</taxon>
        <taxon>Tracheophyta</taxon>
        <taxon>Spermatophyta</taxon>
        <taxon>Magnoliopsida</taxon>
        <taxon>eudicotyledons</taxon>
        <taxon>Gunneridae</taxon>
        <taxon>Pentapetalae</taxon>
        <taxon>rosids</taxon>
        <taxon>fabids</taxon>
        <taxon>Fabales</taxon>
        <taxon>Fabaceae</taxon>
        <taxon>Caesalpinioideae</taxon>
        <taxon>Cassia clade</taxon>
        <taxon>Senna</taxon>
    </lineage>
</organism>
<keyword evidence="2" id="KW-1185">Reference proteome</keyword>
<dbReference type="Proteomes" id="UP000634136">
    <property type="component" value="Unassembled WGS sequence"/>
</dbReference>
<gene>
    <name evidence="1" type="ORF">G2W53_011047</name>
</gene>
<dbReference type="AlphaFoldDB" id="A0A834X269"/>
<evidence type="ECO:0000313" key="2">
    <source>
        <dbReference type="Proteomes" id="UP000634136"/>
    </source>
</evidence>
<accession>A0A834X269</accession>
<proteinExistence type="predicted"/>
<sequence length="32" mass="3721">MGKQKMNVMDDYESNPAREEVYKTNASLRVES</sequence>
<name>A0A834X269_9FABA</name>
<comment type="caution">
    <text evidence="1">The sequence shown here is derived from an EMBL/GenBank/DDBJ whole genome shotgun (WGS) entry which is preliminary data.</text>
</comment>
<evidence type="ECO:0000313" key="1">
    <source>
        <dbReference type="EMBL" id="KAF7836188.1"/>
    </source>
</evidence>